<evidence type="ECO:0000313" key="3">
    <source>
        <dbReference type="EMBL" id="TDX99605.1"/>
    </source>
</evidence>
<keyword evidence="4" id="KW-1185">Reference proteome</keyword>
<dbReference type="OrthoDB" id="5295117at2"/>
<dbReference type="RefSeq" id="WP_134084808.1">
    <property type="nucleotide sequence ID" value="NZ_SOQX01000007.1"/>
</dbReference>
<evidence type="ECO:0000256" key="1">
    <source>
        <dbReference type="PROSITE-ProRule" id="PRU00703"/>
    </source>
</evidence>
<dbReference type="Gene3D" id="3.10.580.10">
    <property type="entry name" value="CBS-domain"/>
    <property type="match status" value="1"/>
</dbReference>
<gene>
    <name evidence="3" type="ORF">EDC23_2389</name>
</gene>
<dbReference type="PROSITE" id="PS51371">
    <property type="entry name" value="CBS"/>
    <property type="match status" value="1"/>
</dbReference>
<dbReference type="Proteomes" id="UP000294914">
    <property type="component" value="Unassembled WGS sequence"/>
</dbReference>
<keyword evidence="1" id="KW-0129">CBS domain</keyword>
<dbReference type="AlphaFoldDB" id="A0A4R8IGB5"/>
<accession>A0A4R8IGB5</accession>
<dbReference type="SUPFAM" id="SSF54631">
    <property type="entry name" value="CBS-domain pair"/>
    <property type="match status" value="1"/>
</dbReference>
<evidence type="ECO:0000259" key="2">
    <source>
        <dbReference type="PROSITE" id="PS51371"/>
    </source>
</evidence>
<feature type="domain" description="CBS" evidence="2">
    <location>
        <begin position="40"/>
        <end position="102"/>
    </location>
</feature>
<evidence type="ECO:0000313" key="4">
    <source>
        <dbReference type="Proteomes" id="UP000294914"/>
    </source>
</evidence>
<proteinExistence type="predicted"/>
<dbReference type="InterPro" id="IPR000644">
    <property type="entry name" value="CBS_dom"/>
</dbReference>
<reference evidence="3 4" key="1">
    <citation type="submission" date="2019-03" db="EMBL/GenBank/DDBJ databases">
        <title>Genomic Encyclopedia of Type Strains, Phase IV (KMG-IV): sequencing the most valuable type-strain genomes for metagenomic binning, comparative biology and taxonomic classification.</title>
        <authorList>
            <person name="Goeker M."/>
        </authorList>
    </citation>
    <scope>NUCLEOTIDE SEQUENCE [LARGE SCALE GENOMIC DNA]</scope>
    <source>
        <strain evidence="3 4">DSM 16326</strain>
    </source>
</reference>
<organism evidence="3 4">
    <name type="scientific">Thiohalophilus thiocyanatoxydans</name>
    <dbReference type="NCBI Taxonomy" id="381308"/>
    <lineage>
        <taxon>Bacteria</taxon>
        <taxon>Pseudomonadati</taxon>
        <taxon>Pseudomonadota</taxon>
        <taxon>Gammaproteobacteria</taxon>
        <taxon>Thiohalomonadales</taxon>
        <taxon>Thiohalophilaceae</taxon>
        <taxon>Thiohalophilus</taxon>
    </lineage>
</organism>
<sequence length="198" mass="21896">MPTHYTPLALHKLSSHIGFHRPQQLLPDHLTLDMPAIYAMTDLQRVAAVTVEPSVSLAAANQKMISNQVRLLLVCRADNSIAGILTATDILGEKPVRYMHEVNCTYNEVTVRDIMTPHDELDVLRLTDIQMACVGDIVATLQQVARQHALVIDSDRYGLQRVRGIFSASHISRQLGMPIPESGRAHSFAELEQVLATG</sequence>
<protein>
    <submittedName>
        <fullName evidence="3">CBS domain protein</fullName>
    </submittedName>
</protein>
<comment type="caution">
    <text evidence="3">The sequence shown here is derived from an EMBL/GenBank/DDBJ whole genome shotgun (WGS) entry which is preliminary data.</text>
</comment>
<dbReference type="EMBL" id="SOQX01000007">
    <property type="protein sequence ID" value="TDX99605.1"/>
    <property type="molecule type" value="Genomic_DNA"/>
</dbReference>
<dbReference type="Pfam" id="PF00571">
    <property type="entry name" value="CBS"/>
    <property type="match status" value="1"/>
</dbReference>
<dbReference type="InterPro" id="IPR046342">
    <property type="entry name" value="CBS_dom_sf"/>
</dbReference>
<name>A0A4R8IGB5_9GAMM</name>